<evidence type="ECO:0000256" key="1">
    <source>
        <dbReference type="SAM" id="MobiDB-lite"/>
    </source>
</evidence>
<proteinExistence type="predicted"/>
<dbReference type="AlphaFoldDB" id="A0A4C1Y2F3"/>
<sequence>MRTHGQGRRNRNVRRRIVSGGAAIGTTRDDQREGARAGRAGGRSGPPKAGAGGDEAHCPRAAARALARSMPGPGLGPAAGLAPLPLTAVYAPRQPRRHRKRRALQHNVMLDSDLPIKPSLSPFRPLPAIGQKFSSETKVILFDLDKEMRPATVEERPALRMREALQPLSSLEGLGPVRHRTALEPLGAGRKPQQLLRENTYDVIEPIFLTPSKVKSRDTSVSRLSVPSKTNNSENISTHNRPKISARSRFKKAALEVAKLSAMPETGKLLCLRERETLQPVVAQQQQCHLLHLPPTPTRDLDRLSEIFQSLELKGRSRDKAKRENSWF</sequence>
<dbReference type="EMBL" id="BGZK01001022">
    <property type="protein sequence ID" value="GBP68737.1"/>
    <property type="molecule type" value="Genomic_DNA"/>
</dbReference>
<gene>
    <name evidence="2" type="ORF">EVAR_99007_1</name>
</gene>
<organism evidence="2 3">
    <name type="scientific">Eumeta variegata</name>
    <name type="common">Bagworm moth</name>
    <name type="synonym">Eumeta japonica</name>
    <dbReference type="NCBI Taxonomy" id="151549"/>
    <lineage>
        <taxon>Eukaryota</taxon>
        <taxon>Metazoa</taxon>
        <taxon>Ecdysozoa</taxon>
        <taxon>Arthropoda</taxon>
        <taxon>Hexapoda</taxon>
        <taxon>Insecta</taxon>
        <taxon>Pterygota</taxon>
        <taxon>Neoptera</taxon>
        <taxon>Endopterygota</taxon>
        <taxon>Lepidoptera</taxon>
        <taxon>Glossata</taxon>
        <taxon>Ditrysia</taxon>
        <taxon>Tineoidea</taxon>
        <taxon>Psychidae</taxon>
        <taxon>Oiketicinae</taxon>
        <taxon>Eumeta</taxon>
    </lineage>
</organism>
<protein>
    <submittedName>
        <fullName evidence="2">Uncharacterized protein</fullName>
    </submittedName>
</protein>
<feature type="compositionally biased region" description="Basic and acidic residues" evidence="1">
    <location>
        <begin position="27"/>
        <end position="36"/>
    </location>
</feature>
<comment type="caution">
    <text evidence="2">The sequence shown here is derived from an EMBL/GenBank/DDBJ whole genome shotgun (WGS) entry which is preliminary data.</text>
</comment>
<feature type="compositionally biased region" description="Polar residues" evidence="1">
    <location>
        <begin position="221"/>
        <end position="239"/>
    </location>
</feature>
<dbReference type="OrthoDB" id="6607599at2759"/>
<dbReference type="Proteomes" id="UP000299102">
    <property type="component" value="Unassembled WGS sequence"/>
</dbReference>
<evidence type="ECO:0000313" key="2">
    <source>
        <dbReference type="EMBL" id="GBP68737.1"/>
    </source>
</evidence>
<keyword evidence="3" id="KW-1185">Reference proteome</keyword>
<reference evidence="2 3" key="1">
    <citation type="journal article" date="2019" name="Commun. Biol.">
        <title>The bagworm genome reveals a unique fibroin gene that provides high tensile strength.</title>
        <authorList>
            <person name="Kono N."/>
            <person name="Nakamura H."/>
            <person name="Ohtoshi R."/>
            <person name="Tomita M."/>
            <person name="Numata K."/>
            <person name="Arakawa K."/>
        </authorList>
    </citation>
    <scope>NUCLEOTIDE SEQUENCE [LARGE SCALE GENOMIC DNA]</scope>
</reference>
<feature type="region of interest" description="Disordered" evidence="1">
    <location>
        <begin position="1"/>
        <end position="57"/>
    </location>
</feature>
<name>A0A4C1Y2F3_EUMVA</name>
<accession>A0A4C1Y2F3</accession>
<evidence type="ECO:0000313" key="3">
    <source>
        <dbReference type="Proteomes" id="UP000299102"/>
    </source>
</evidence>
<feature type="compositionally biased region" description="Basic residues" evidence="1">
    <location>
        <begin position="1"/>
        <end position="17"/>
    </location>
</feature>
<feature type="region of interest" description="Disordered" evidence="1">
    <location>
        <begin position="219"/>
        <end position="245"/>
    </location>
</feature>